<name>A0A4S8SG65_AURPU</name>
<keyword evidence="3" id="KW-0378">Hydrolase</keyword>
<dbReference type="InterPro" id="IPR005197">
    <property type="entry name" value="Glyco_hydro_71"/>
</dbReference>
<dbReference type="Pfam" id="PF03659">
    <property type="entry name" value="Glyco_hydro_71"/>
    <property type="match status" value="1"/>
</dbReference>
<dbReference type="GO" id="GO:0051118">
    <property type="term" value="F:glucan endo-1,3-alpha-glucosidase activity"/>
    <property type="evidence" value="ECO:0007669"/>
    <property type="project" value="InterPro"/>
</dbReference>
<comment type="caution">
    <text evidence="3">The sequence shown here is derived from an EMBL/GenBank/DDBJ whole genome shotgun (WGS) entry which is preliminary data.</text>
</comment>
<feature type="region of interest" description="Disordered" evidence="1">
    <location>
        <begin position="454"/>
        <end position="475"/>
    </location>
</feature>
<feature type="signal peptide" evidence="2">
    <location>
        <begin position="1"/>
        <end position="18"/>
    </location>
</feature>
<evidence type="ECO:0000313" key="3">
    <source>
        <dbReference type="EMBL" id="THV69521.1"/>
    </source>
</evidence>
<evidence type="ECO:0000256" key="2">
    <source>
        <dbReference type="SAM" id="SignalP"/>
    </source>
</evidence>
<keyword evidence="2" id="KW-0732">Signal</keyword>
<evidence type="ECO:0000256" key="1">
    <source>
        <dbReference type="SAM" id="MobiDB-lite"/>
    </source>
</evidence>
<feature type="chain" id="PRO_5020918478" evidence="2">
    <location>
        <begin position="19"/>
        <end position="651"/>
    </location>
</feature>
<dbReference type="CDD" id="cd11577">
    <property type="entry name" value="GH71"/>
    <property type="match status" value="1"/>
</dbReference>
<proteinExistence type="predicted"/>
<protein>
    <submittedName>
        <fullName evidence="3">Glycoside hydrolase</fullName>
    </submittedName>
</protein>
<organism evidence="3 4">
    <name type="scientific">Aureobasidium pullulans</name>
    <name type="common">Black yeast</name>
    <name type="synonym">Pullularia pullulans</name>
    <dbReference type="NCBI Taxonomy" id="5580"/>
    <lineage>
        <taxon>Eukaryota</taxon>
        <taxon>Fungi</taxon>
        <taxon>Dikarya</taxon>
        <taxon>Ascomycota</taxon>
        <taxon>Pezizomycotina</taxon>
        <taxon>Dothideomycetes</taxon>
        <taxon>Dothideomycetidae</taxon>
        <taxon>Dothideales</taxon>
        <taxon>Saccotheciaceae</taxon>
        <taxon>Aureobasidium</taxon>
    </lineage>
</organism>
<dbReference type="AlphaFoldDB" id="A0A4S8SG65"/>
<accession>A0A4S8SG65</accession>
<reference evidence="3 4" key="1">
    <citation type="submission" date="2018-10" db="EMBL/GenBank/DDBJ databases">
        <title>Fifty Aureobasidium pullulans genomes reveal a recombining polyextremotolerant generalist.</title>
        <authorList>
            <person name="Gostincar C."/>
            <person name="Turk M."/>
            <person name="Zajc J."/>
            <person name="Gunde-Cimerman N."/>
        </authorList>
    </citation>
    <scope>NUCLEOTIDE SEQUENCE [LARGE SCALE GENOMIC DNA]</scope>
    <source>
        <strain evidence="3 4">EXF-11900</strain>
    </source>
</reference>
<dbReference type="Gene3D" id="3.20.20.80">
    <property type="entry name" value="Glycosidases"/>
    <property type="match status" value="1"/>
</dbReference>
<sequence>MLLLPVLVALMSACHVQAKAVFAHYIVGNVATLTPSYSTADWQKDIRSAQSAHIDAFALNIANDGRYGAQLANAFSAANTLGFKLFFSFDYAAQGAFSQQVVIDLINQYKGNGAYYQNNGKAFVSTFEGPGNSGDWTTIKSQTGCFFIPDWSSLGAQGAINRGVADGLFSWEAWPVGPNDMTTQPDVSYKNALAGKPYMMPVSPWFYTNLPGYSKNWLWRGDDMWYDRWQQVMSIQPDFVEILTWNDWGESHYIADLDTRQFGLFGADAGKAPFNYASNMPHDGWRLFLPYVIDMYKNGKASISTEGLVSWYRLTPGSACSSGGTTGNTASQGQQEYPPAQMAQDKVFYSALLTSTADVTVIIGGTTQTGTWENVPSGGSGIYHGSVPFNGRGAVIVKITRNGNTVAQMNGLSITDTCANGIENWNAWVGSATAGTSGSGGSGVSTSASSKVSSTLKTSTTAPTSAPASTPTSSSGSYCIAGTGNGNLAGLCSFSCNYGFCPTNACTCTQRGRQVTPPASSNTLGFPVAGQDVASYSGLCEFTCSHGYCPSGACTSDPSKAQNGDGSFCTGGTGSGNLAGLCSFSCNYGFCPSNACTCTQKGGQINPPAASNTLGFPVAGQSVAQYSGLCEFACSHGYCPSGACTSDPSKA</sequence>
<dbReference type="Proteomes" id="UP000304951">
    <property type="component" value="Unassembled WGS sequence"/>
</dbReference>
<evidence type="ECO:0000313" key="4">
    <source>
        <dbReference type="Proteomes" id="UP000304951"/>
    </source>
</evidence>
<gene>
    <name evidence="3" type="ORF">D6D28_05834</name>
</gene>
<dbReference type="EMBL" id="QZAF01000249">
    <property type="protein sequence ID" value="THV69521.1"/>
    <property type="molecule type" value="Genomic_DNA"/>
</dbReference>